<dbReference type="GO" id="GO:0005524">
    <property type="term" value="F:ATP binding"/>
    <property type="evidence" value="ECO:0007669"/>
    <property type="project" value="UniProtKB-KW"/>
</dbReference>
<dbReference type="InterPro" id="IPR014746">
    <property type="entry name" value="Gln_synth/guanido_kin_cat_dom"/>
</dbReference>
<evidence type="ECO:0000256" key="1">
    <source>
        <dbReference type="ARBA" id="ARBA00009897"/>
    </source>
</evidence>
<dbReference type="EMBL" id="CP062983">
    <property type="protein sequence ID" value="QPC80788.1"/>
    <property type="molecule type" value="Genomic_DNA"/>
</dbReference>
<reference evidence="9 10" key="1">
    <citation type="submission" date="2020-02" db="EMBL/GenBank/DDBJ databases">
        <authorList>
            <person name="Zheng R.K."/>
            <person name="Sun C.M."/>
        </authorList>
    </citation>
    <scope>NUCLEOTIDE SEQUENCE [LARGE SCALE GENOMIC DNA]</scope>
    <source>
        <strain evidence="10">rifampicinis</strain>
    </source>
</reference>
<proteinExistence type="inferred from homology"/>
<evidence type="ECO:0000256" key="6">
    <source>
        <dbReference type="RuleBase" id="RU000384"/>
    </source>
</evidence>
<dbReference type="InterPro" id="IPR008147">
    <property type="entry name" value="Gln_synt_N"/>
</dbReference>
<accession>A0A7S8IDH1</accession>
<dbReference type="PANTHER" id="PTHR43785">
    <property type="entry name" value="GAMMA-GLUTAMYLPUTRESCINE SYNTHETASE"/>
    <property type="match status" value="1"/>
</dbReference>
<dbReference type="Pfam" id="PF03951">
    <property type="entry name" value="Gln-synt_N"/>
    <property type="match status" value="1"/>
</dbReference>
<dbReference type="KEGG" id="pmet:G4Y79_13830"/>
<comment type="similarity">
    <text evidence="1 5 6">Belongs to the glutamine synthetase family.</text>
</comment>
<protein>
    <submittedName>
        <fullName evidence="9">Glutamine synthetase</fullName>
    </submittedName>
</protein>
<dbReference type="GO" id="GO:0006542">
    <property type="term" value="P:glutamine biosynthetic process"/>
    <property type="evidence" value="ECO:0007669"/>
    <property type="project" value="InterPro"/>
</dbReference>
<evidence type="ECO:0000259" key="8">
    <source>
        <dbReference type="PROSITE" id="PS51987"/>
    </source>
</evidence>
<name>A0A7S8IDH1_9CHLR</name>
<dbReference type="SMART" id="SM01230">
    <property type="entry name" value="Gln-synt_C"/>
    <property type="match status" value="1"/>
</dbReference>
<dbReference type="Gene3D" id="3.30.590.10">
    <property type="entry name" value="Glutamine synthetase/guanido kinase, catalytic domain"/>
    <property type="match status" value="1"/>
</dbReference>
<evidence type="ECO:0000313" key="10">
    <source>
        <dbReference type="Proteomes" id="UP000594468"/>
    </source>
</evidence>
<dbReference type="PROSITE" id="PS51987">
    <property type="entry name" value="GS_CATALYTIC"/>
    <property type="match status" value="1"/>
</dbReference>
<evidence type="ECO:0000256" key="4">
    <source>
        <dbReference type="ARBA" id="ARBA00022840"/>
    </source>
</evidence>
<keyword evidence="3" id="KW-0547">Nucleotide-binding</keyword>
<dbReference type="GO" id="GO:0004356">
    <property type="term" value="F:glutamine synthetase activity"/>
    <property type="evidence" value="ECO:0007669"/>
    <property type="project" value="InterPro"/>
</dbReference>
<dbReference type="InterPro" id="IPR036651">
    <property type="entry name" value="Gln_synt_N_sf"/>
</dbReference>
<evidence type="ECO:0000256" key="2">
    <source>
        <dbReference type="ARBA" id="ARBA00022598"/>
    </source>
</evidence>
<evidence type="ECO:0000259" key="7">
    <source>
        <dbReference type="PROSITE" id="PS51986"/>
    </source>
</evidence>
<dbReference type="Gene3D" id="3.10.20.70">
    <property type="entry name" value="Glutamine synthetase, N-terminal domain"/>
    <property type="match status" value="1"/>
</dbReference>
<feature type="domain" description="GS catalytic" evidence="8">
    <location>
        <begin position="117"/>
        <end position="455"/>
    </location>
</feature>
<feature type="domain" description="GS beta-grasp" evidence="7">
    <location>
        <begin position="24"/>
        <end position="110"/>
    </location>
</feature>
<dbReference type="AlphaFoldDB" id="A0A7S8IDH1"/>
<dbReference type="SUPFAM" id="SSF55931">
    <property type="entry name" value="Glutamine synthetase/guanido kinase"/>
    <property type="match status" value="1"/>
</dbReference>
<evidence type="ECO:0000256" key="5">
    <source>
        <dbReference type="PROSITE-ProRule" id="PRU01330"/>
    </source>
</evidence>
<dbReference type="Pfam" id="PF00120">
    <property type="entry name" value="Gln-synt_C"/>
    <property type="match status" value="1"/>
</dbReference>
<keyword evidence="10" id="KW-1185">Reference proteome</keyword>
<dbReference type="PROSITE" id="PS51986">
    <property type="entry name" value="GS_BETA_GRASP"/>
    <property type="match status" value="1"/>
</dbReference>
<keyword evidence="2" id="KW-0436">Ligase</keyword>
<dbReference type="SUPFAM" id="SSF54368">
    <property type="entry name" value="Glutamine synthetase, N-terminal domain"/>
    <property type="match status" value="1"/>
</dbReference>
<organism evidence="9 10">
    <name type="scientific">Phototrophicus methaneseepsis</name>
    <dbReference type="NCBI Taxonomy" id="2710758"/>
    <lineage>
        <taxon>Bacteria</taxon>
        <taxon>Bacillati</taxon>
        <taxon>Chloroflexota</taxon>
        <taxon>Candidatus Thermofontia</taxon>
        <taxon>Phototrophicales</taxon>
        <taxon>Phototrophicaceae</taxon>
        <taxon>Phototrophicus</taxon>
    </lineage>
</organism>
<dbReference type="InterPro" id="IPR008146">
    <property type="entry name" value="Gln_synth_cat_dom"/>
</dbReference>
<sequence length="455" mass="50949">MALDNFRRYAKMTRDEVLSQVDDLGVRFVLLWFTDIVGNIKSVMIPSSRLPAVIDNGIAFDGSAIEGFARVAESDMLLVPDLSTFAILPWNNDDHNRTARFICTIHTPDGEPFKGDPRYALQRAISAAEEMGFRYMTGMELEFFMFYTDDYGKPVLDAPQDNAAYFDLSNEPAQAVRRDMLSTLEGLHIGVDTAHSETGRGQHEIDIAYSEALVSADHLVTTRVALKTVAQQHRLHCTFMPRPMADMPGSGLHTHQSLHDLETGANVFFDPTHPYGLSETARYFLAGQLAHARAMCAILAPLVNSYKRLGTSFEAPVYVTWAHINRGALIRVPGVGEEHGEHTRLEMRCPDPSTNPYLAKAAMLMAGLEGIRQKLPLPEAREESLFARPSGRMRHVDILPSSLAEALEVMSTDDVVLNALGPYISDRYADAKHQEFDSYNEQITPWEIERYLNRF</sequence>
<evidence type="ECO:0000256" key="3">
    <source>
        <dbReference type="ARBA" id="ARBA00022741"/>
    </source>
</evidence>
<dbReference type="PANTHER" id="PTHR43785:SF12">
    <property type="entry name" value="TYPE-1 GLUTAMINE SYNTHETASE 2"/>
    <property type="match status" value="1"/>
</dbReference>
<gene>
    <name evidence="9" type="ORF">G4Y79_13830</name>
</gene>
<dbReference type="Proteomes" id="UP000594468">
    <property type="component" value="Chromosome"/>
</dbReference>
<evidence type="ECO:0000313" key="9">
    <source>
        <dbReference type="EMBL" id="QPC80788.1"/>
    </source>
</evidence>
<keyword evidence="4" id="KW-0067">ATP-binding</keyword>